<dbReference type="RefSeq" id="WP_232536369.1">
    <property type="nucleotide sequence ID" value="NZ_AP021861.1"/>
</dbReference>
<organism evidence="3 4">
    <name type="scientific">Lacipirellula parvula</name>
    <dbReference type="NCBI Taxonomy" id="2650471"/>
    <lineage>
        <taxon>Bacteria</taxon>
        <taxon>Pseudomonadati</taxon>
        <taxon>Planctomycetota</taxon>
        <taxon>Planctomycetia</taxon>
        <taxon>Pirellulales</taxon>
        <taxon>Lacipirellulaceae</taxon>
        <taxon>Lacipirellula</taxon>
    </lineage>
</organism>
<dbReference type="KEGG" id="lpav:PLANPX_2427"/>
<name>A0A5K7X8Z6_9BACT</name>
<feature type="domain" description="Conserved hypothetical protein CHP03032" evidence="2">
    <location>
        <begin position="22"/>
        <end position="91"/>
    </location>
</feature>
<proteinExistence type="predicted"/>
<evidence type="ECO:0000313" key="3">
    <source>
        <dbReference type="EMBL" id="BBO32815.1"/>
    </source>
</evidence>
<sequence length="417" mass="45616">MPLGSSDDLPQSPPLRSVHTVSFAKILNELASSLLVSTYQAGKLVLLRNEGGLLNTHFRNFMRPMGLASAGGQLAVGTALEVVEFHNVPAACARLDRSFRNEQTHAEVNSEPTGDLPISPFPPADKPTDAGLGMAAGERESTEPSVPIKHDACFLPRRSHTTGDVQIHEMAWIGDELWFVNTAFSCLSTRSDANSFDVRWRPKFIDGLAPNDCCHLNGLAVRDGQPAFVTALGETGVPSGWRENKRDGGVLIDVESNEIVARGLSMPHSPRWHRGELWMLESGDGSFGRVDLGAGRYEPIARLPGFTRGLSLIGPLAFIGLSQVRESAVFSDFPLVERLDERVCGVWVVHIETGATLGFVKFEDAVQEIFAVELLRGMRYPDIVNHDPELIGRSYVLHDDALALVPEKYRNYASPNV</sequence>
<reference evidence="4" key="1">
    <citation type="submission" date="2019-10" db="EMBL/GenBank/DDBJ databases">
        <title>Lacipirellula parvula gen. nov., sp. nov., representing a lineage of planctomycetes widespread in freshwater anoxic habitats, and description of the family Lacipirellulaceae.</title>
        <authorList>
            <person name="Dedysh S.N."/>
            <person name="Kulichevskaya I.S."/>
            <person name="Beletsky A.V."/>
            <person name="Rakitin A.L."/>
            <person name="Mardanov A.V."/>
            <person name="Ivanova A.A."/>
            <person name="Saltykova V.X."/>
            <person name="Rijpstra W.I.C."/>
            <person name="Sinninghe Damste J.S."/>
            <person name="Ravin N.V."/>
        </authorList>
    </citation>
    <scope>NUCLEOTIDE SEQUENCE [LARGE SCALE GENOMIC DNA]</scope>
    <source>
        <strain evidence="4">PX69</strain>
    </source>
</reference>
<dbReference type="AlphaFoldDB" id="A0A5K7X8Z6"/>
<protein>
    <recommendedName>
        <fullName evidence="2">Conserved hypothetical protein CHP03032 domain-containing protein</fullName>
    </recommendedName>
</protein>
<dbReference type="Proteomes" id="UP000326837">
    <property type="component" value="Chromosome"/>
</dbReference>
<evidence type="ECO:0000313" key="4">
    <source>
        <dbReference type="Proteomes" id="UP000326837"/>
    </source>
</evidence>
<dbReference type="SUPFAM" id="SSF63825">
    <property type="entry name" value="YWTD domain"/>
    <property type="match status" value="1"/>
</dbReference>
<feature type="region of interest" description="Disordered" evidence="1">
    <location>
        <begin position="104"/>
        <end position="130"/>
    </location>
</feature>
<dbReference type="InterPro" id="IPR017481">
    <property type="entry name" value="CHP03032"/>
</dbReference>
<dbReference type="EMBL" id="AP021861">
    <property type="protein sequence ID" value="BBO32815.1"/>
    <property type="molecule type" value="Genomic_DNA"/>
</dbReference>
<evidence type="ECO:0000256" key="1">
    <source>
        <dbReference type="SAM" id="MobiDB-lite"/>
    </source>
</evidence>
<dbReference type="Pfam" id="PF16261">
    <property type="entry name" value="DUF4915"/>
    <property type="match status" value="2"/>
</dbReference>
<accession>A0A5K7X8Z6</accession>
<keyword evidence="4" id="KW-1185">Reference proteome</keyword>
<feature type="domain" description="Conserved hypothetical protein CHP03032" evidence="2">
    <location>
        <begin position="148"/>
        <end position="383"/>
    </location>
</feature>
<dbReference type="NCBIfam" id="TIGR03032">
    <property type="entry name" value="TIGR03032 family protein"/>
    <property type="match status" value="1"/>
</dbReference>
<gene>
    <name evidence="3" type="ORF">PLANPX_2427</name>
</gene>
<evidence type="ECO:0000259" key="2">
    <source>
        <dbReference type="Pfam" id="PF16261"/>
    </source>
</evidence>